<dbReference type="EMBL" id="KQ964676">
    <property type="protein sequence ID" value="KXN66920.1"/>
    <property type="molecule type" value="Genomic_DNA"/>
</dbReference>
<reference evidence="5 6" key="1">
    <citation type="journal article" date="2015" name="Genome Biol. Evol.">
        <title>Phylogenomic analyses indicate that early fungi evolved digesting cell walls of algal ancestors of land plants.</title>
        <authorList>
            <person name="Chang Y."/>
            <person name="Wang S."/>
            <person name="Sekimoto S."/>
            <person name="Aerts A.L."/>
            <person name="Choi C."/>
            <person name="Clum A."/>
            <person name="LaButti K.M."/>
            <person name="Lindquist E.A."/>
            <person name="Yee Ngan C."/>
            <person name="Ohm R.A."/>
            <person name="Salamov A.A."/>
            <person name="Grigoriev I.V."/>
            <person name="Spatafora J.W."/>
            <person name="Berbee M.L."/>
        </authorList>
    </citation>
    <scope>NUCLEOTIDE SEQUENCE [LARGE SCALE GENOMIC DNA]</scope>
    <source>
        <strain evidence="5 6">NRRL 28638</strain>
    </source>
</reference>
<evidence type="ECO:0000256" key="3">
    <source>
        <dbReference type="PROSITE-ProRule" id="PRU10038"/>
    </source>
</evidence>
<dbReference type="InterPro" id="IPR050300">
    <property type="entry name" value="GDXG_lipolytic_enzyme"/>
</dbReference>
<dbReference type="InterPro" id="IPR033140">
    <property type="entry name" value="Lipase_GDXG_put_SER_AS"/>
</dbReference>
<dbReference type="STRING" id="796925.A0A137NVR9"/>
<organism evidence="5 6">
    <name type="scientific">Conidiobolus coronatus (strain ATCC 28846 / CBS 209.66 / NRRL 28638)</name>
    <name type="common">Delacroixia coronata</name>
    <dbReference type="NCBI Taxonomy" id="796925"/>
    <lineage>
        <taxon>Eukaryota</taxon>
        <taxon>Fungi</taxon>
        <taxon>Fungi incertae sedis</taxon>
        <taxon>Zoopagomycota</taxon>
        <taxon>Entomophthoromycotina</taxon>
        <taxon>Entomophthoromycetes</taxon>
        <taxon>Entomophthorales</taxon>
        <taxon>Ancylistaceae</taxon>
        <taxon>Conidiobolus</taxon>
    </lineage>
</organism>
<proteinExistence type="inferred from homology"/>
<dbReference type="SUPFAM" id="SSF53474">
    <property type="entry name" value="alpha/beta-Hydrolases"/>
    <property type="match status" value="1"/>
</dbReference>
<dbReference type="GO" id="GO:0016787">
    <property type="term" value="F:hydrolase activity"/>
    <property type="evidence" value="ECO:0007669"/>
    <property type="project" value="UniProtKB-KW"/>
</dbReference>
<evidence type="ECO:0000256" key="1">
    <source>
        <dbReference type="ARBA" id="ARBA00010515"/>
    </source>
</evidence>
<dbReference type="PANTHER" id="PTHR48081:SF8">
    <property type="entry name" value="ALPHA_BETA HYDROLASE FOLD-3 DOMAIN-CONTAINING PROTEIN-RELATED"/>
    <property type="match status" value="1"/>
</dbReference>
<protein>
    <submittedName>
        <fullName evidence="5">Alpha/beta-hydrolase</fullName>
    </submittedName>
</protein>
<dbReference type="InterPro" id="IPR013094">
    <property type="entry name" value="AB_hydrolase_3"/>
</dbReference>
<dbReference type="Pfam" id="PF07859">
    <property type="entry name" value="Abhydrolase_3"/>
    <property type="match status" value="1"/>
</dbReference>
<feature type="domain" description="Alpha/beta hydrolase fold-3" evidence="4">
    <location>
        <begin position="136"/>
        <end position="261"/>
    </location>
</feature>
<evidence type="ECO:0000259" key="4">
    <source>
        <dbReference type="Pfam" id="PF07859"/>
    </source>
</evidence>
<evidence type="ECO:0000313" key="5">
    <source>
        <dbReference type="EMBL" id="KXN66920.1"/>
    </source>
</evidence>
<sequence>MNWFQTTILPYFEKLKALLIYLTSGPPCKSWNFTTWSYVYLYRYYESLPFDNLEDWRQWFIDMCETWPKRSIVEKIEISDRFREKAHELVVNHLAKVYGGDGIWYGEECHWKNSPPLQAEWNIPNDKTLDVNSKVIFYIHGGAFVTMAYSEFRSYLESITLETGALAFGIDYRLAPEYPAPCQLEDVLAGILYLTSTIDEGGKGLNLNQIVVSGDSAGGGIASSICHFMRDIQLGQVAGSVLFSPWIDLASSHPSCEGSDYRDISSPMTNMVHSTGTPDDMPIGMFMGMYYASDDLVKKRLLERGHHLAPVKYLNTPIVSPLCDNCFRDLPPTLVIAGECERLRDESYLYHEQITSSYTEDELKRFKIPPSTTHIYEEMFHVFAPLLPEINTSKMATKRVINFINQCFALNTTLFEKIKDQCPINLNLSKQANNLETLDKEELKWNNLYFSRVNQKLESFKPNYKRSQIKTWSPKA</sequence>
<dbReference type="Proteomes" id="UP000070444">
    <property type="component" value="Unassembled WGS sequence"/>
</dbReference>
<dbReference type="PROSITE" id="PS01174">
    <property type="entry name" value="LIPASE_GDXG_SER"/>
    <property type="match status" value="1"/>
</dbReference>
<dbReference type="OrthoDB" id="408631at2759"/>
<dbReference type="Gene3D" id="3.40.50.1820">
    <property type="entry name" value="alpha/beta hydrolase"/>
    <property type="match status" value="1"/>
</dbReference>
<dbReference type="InterPro" id="IPR029058">
    <property type="entry name" value="AB_hydrolase_fold"/>
</dbReference>
<gene>
    <name evidence="5" type="ORF">CONCODRAFT_80352</name>
</gene>
<dbReference type="AlphaFoldDB" id="A0A137NVR9"/>
<accession>A0A137NVR9</accession>
<name>A0A137NVR9_CONC2</name>
<dbReference type="PANTHER" id="PTHR48081">
    <property type="entry name" value="AB HYDROLASE SUPERFAMILY PROTEIN C4A8.06C"/>
    <property type="match status" value="1"/>
</dbReference>
<evidence type="ECO:0000313" key="6">
    <source>
        <dbReference type="Proteomes" id="UP000070444"/>
    </source>
</evidence>
<keyword evidence="2 5" id="KW-0378">Hydrolase</keyword>
<evidence type="ECO:0000256" key="2">
    <source>
        <dbReference type="ARBA" id="ARBA00022801"/>
    </source>
</evidence>
<comment type="similarity">
    <text evidence="1">Belongs to the 'GDXG' lipolytic enzyme family.</text>
</comment>
<keyword evidence="6" id="KW-1185">Reference proteome</keyword>
<feature type="active site" evidence="3">
    <location>
        <position position="216"/>
    </location>
</feature>